<dbReference type="GO" id="GO:0000151">
    <property type="term" value="C:ubiquitin ligase complex"/>
    <property type="evidence" value="ECO:0007669"/>
    <property type="project" value="UniProtKB-UniRule"/>
</dbReference>
<dbReference type="AlphaFoldDB" id="T1H7C6"/>
<dbReference type="Proteomes" id="UP000015102">
    <property type="component" value="Unassembled WGS sequence"/>
</dbReference>
<dbReference type="GO" id="GO:0008270">
    <property type="term" value="F:zinc ion binding"/>
    <property type="evidence" value="ECO:0007669"/>
    <property type="project" value="UniProtKB-KW"/>
</dbReference>
<evidence type="ECO:0000256" key="1">
    <source>
        <dbReference type="ARBA" id="ARBA00001798"/>
    </source>
</evidence>
<evidence type="ECO:0000256" key="7">
    <source>
        <dbReference type="ARBA" id="ARBA00022553"/>
    </source>
</evidence>
<dbReference type="PROSITE" id="PS50053">
    <property type="entry name" value="UBIQUITIN_2"/>
    <property type="match status" value="1"/>
</dbReference>
<dbReference type="InterPro" id="IPR041565">
    <property type="entry name" value="Parkin_Znf-RING"/>
</dbReference>
<dbReference type="Pfam" id="PF22605">
    <property type="entry name" value="IBR_2"/>
    <property type="match status" value="1"/>
</dbReference>
<dbReference type="PANTHER" id="PTHR11685">
    <property type="entry name" value="RBR FAMILY RING FINGER AND IBR DOMAIN-CONTAINING"/>
    <property type="match status" value="1"/>
</dbReference>
<dbReference type="EC" id="2.3.2.31" evidence="5 19"/>
<dbReference type="InterPro" id="IPR000626">
    <property type="entry name" value="Ubiquitin-like_dom"/>
</dbReference>
<feature type="chain" id="PRO_5004588779" description="E3 ubiquitin-protein ligase parkin" evidence="21">
    <location>
        <begin position="23"/>
        <end position="459"/>
    </location>
</feature>
<feature type="signal peptide" evidence="21">
    <location>
        <begin position="1"/>
        <end position="22"/>
    </location>
</feature>
<proteinExistence type="inferred from homology"/>
<dbReference type="Pfam" id="PF17978">
    <property type="entry name" value="zf-RING_14"/>
    <property type="match status" value="1"/>
</dbReference>
<feature type="domain" description="Ubiquitin-like" evidence="22">
    <location>
        <begin position="30"/>
        <end position="100"/>
    </location>
</feature>
<keyword evidence="11" id="KW-0863">Zinc-finger</keyword>
<dbReference type="Gene3D" id="3.10.20.90">
    <property type="entry name" value="Phosphatidylinositol 3-kinase Catalytic Subunit, Chain A, domain 1"/>
    <property type="match status" value="1"/>
</dbReference>
<dbReference type="Gene3D" id="3.30.40.10">
    <property type="entry name" value="Zinc/RING finger domain, C3HC4 (zinc finger)"/>
    <property type="match status" value="1"/>
</dbReference>
<evidence type="ECO:0000256" key="14">
    <source>
        <dbReference type="ARBA" id="ARBA00022843"/>
    </source>
</evidence>
<dbReference type="Pfam" id="PF00240">
    <property type="entry name" value="ubiquitin"/>
    <property type="match status" value="1"/>
</dbReference>
<dbReference type="EnsemblMetazoa" id="MESCA012664-RA">
    <property type="protein sequence ID" value="MESCA012664-PA"/>
    <property type="gene ID" value="MESCA012664"/>
</dbReference>
<dbReference type="CDD" id="cd16627">
    <property type="entry name" value="RING-HC_RBR_parkin"/>
    <property type="match status" value="1"/>
</dbReference>
<dbReference type="GO" id="GO:0016567">
    <property type="term" value="P:protein ubiquitination"/>
    <property type="evidence" value="ECO:0007669"/>
    <property type="project" value="UniProtKB-UniRule"/>
</dbReference>
<dbReference type="InterPro" id="IPR047535">
    <property type="entry name" value="RING-HC_RBR_parkin"/>
</dbReference>
<keyword evidence="10" id="KW-0677">Repeat</keyword>
<dbReference type="InterPro" id="IPR054694">
    <property type="entry name" value="Parkin-like_IBR"/>
</dbReference>
<dbReference type="PROSITE" id="PS51873">
    <property type="entry name" value="TRIAD"/>
    <property type="match status" value="1"/>
</dbReference>
<dbReference type="HOGENOM" id="CLU_050804_0_0_1"/>
<evidence type="ECO:0000256" key="9">
    <source>
        <dbReference type="ARBA" id="ARBA00022723"/>
    </source>
</evidence>
<keyword evidence="15 19" id="KW-0072">Autophagy</keyword>
<feature type="domain" description="RING-type" evidence="23">
    <location>
        <begin position="231"/>
        <end position="459"/>
    </location>
</feature>
<dbReference type="GO" id="GO:0005739">
    <property type="term" value="C:mitochondrion"/>
    <property type="evidence" value="ECO:0007669"/>
    <property type="project" value="UniProtKB-SubCell"/>
</dbReference>
<evidence type="ECO:0000256" key="18">
    <source>
        <dbReference type="ARBA" id="ARBA00029536"/>
    </source>
</evidence>
<protein>
    <recommendedName>
        <fullName evidence="18 19">E3 ubiquitin-protein ligase parkin</fullName>
        <ecNumber evidence="5 19">2.3.2.31</ecNumber>
    </recommendedName>
</protein>
<dbReference type="CDD" id="cd20340">
    <property type="entry name" value="BRcat_RBR_parkin"/>
    <property type="match status" value="1"/>
</dbReference>
<dbReference type="FunFam" id="2.20.25.20:FF:000008">
    <property type="entry name" value="E3 ubiquitin-protein ligase parkin"/>
    <property type="match status" value="1"/>
</dbReference>
<dbReference type="InterPro" id="IPR047536">
    <property type="entry name" value="Rcat_RBR_parkin"/>
</dbReference>
<accession>T1H7C6</accession>
<evidence type="ECO:0000256" key="10">
    <source>
        <dbReference type="ARBA" id="ARBA00022737"/>
    </source>
</evidence>
<dbReference type="GO" id="GO:0009896">
    <property type="term" value="P:positive regulation of catabolic process"/>
    <property type="evidence" value="ECO:0007669"/>
    <property type="project" value="UniProtKB-ARBA"/>
</dbReference>
<keyword evidence="16 19" id="KW-0496">Mitochondrion</keyword>
<evidence type="ECO:0000256" key="8">
    <source>
        <dbReference type="ARBA" id="ARBA00022679"/>
    </source>
</evidence>
<dbReference type="InterPro" id="IPR044066">
    <property type="entry name" value="TRIAD_supradom"/>
</dbReference>
<dbReference type="SUPFAM" id="SSF54236">
    <property type="entry name" value="Ubiquitin-like"/>
    <property type="match status" value="1"/>
</dbReference>
<dbReference type="InterPro" id="IPR029071">
    <property type="entry name" value="Ubiquitin-like_domsf"/>
</dbReference>
<evidence type="ECO:0000256" key="11">
    <source>
        <dbReference type="ARBA" id="ARBA00022771"/>
    </source>
</evidence>
<evidence type="ECO:0000259" key="23">
    <source>
        <dbReference type="PROSITE" id="PS51873"/>
    </source>
</evidence>
<keyword evidence="8" id="KW-0808">Transferase</keyword>
<evidence type="ECO:0000256" key="13">
    <source>
        <dbReference type="ARBA" id="ARBA00022833"/>
    </source>
</evidence>
<evidence type="ECO:0000256" key="12">
    <source>
        <dbReference type="ARBA" id="ARBA00022786"/>
    </source>
</evidence>
<dbReference type="PRINTS" id="PR01475">
    <property type="entry name" value="PARKIN"/>
</dbReference>
<dbReference type="STRING" id="36166.T1H7C6"/>
<name>T1H7C6_MEGSC</name>
<evidence type="ECO:0000256" key="6">
    <source>
        <dbReference type="ARBA" id="ARBA00022490"/>
    </source>
</evidence>
<dbReference type="GO" id="GO:1902532">
    <property type="term" value="P:negative regulation of intracellular signal transduction"/>
    <property type="evidence" value="ECO:0007669"/>
    <property type="project" value="UniProtKB-ARBA"/>
</dbReference>
<keyword evidence="6" id="KW-0963">Cytoplasm</keyword>
<dbReference type="GO" id="GO:0006950">
    <property type="term" value="P:response to stress"/>
    <property type="evidence" value="ECO:0007669"/>
    <property type="project" value="UniProtKB-ARBA"/>
</dbReference>
<comment type="subunit">
    <text evidence="19">Forms an E3 ubiquitin ligase complex.</text>
</comment>
<keyword evidence="12 19" id="KW-0833">Ubl conjugation pathway</keyword>
<evidence type="ECO:0000256" key="17">
    <source>
        <dbReference type="ARBA" id="ARBA00029442"/>
    </source>
</evidence>
<evidence type="ECO:0000256" key="15">
    <source>
        <dbReference type="ARBA" id="ARBA00023006"/>
    </source>
</evidence>
<evidence type="ECO:0000256" key="16">
    <source>
        <dbReference type="ARBA" id="ARBA00023128"/>
    </source>
</evidence>
<dbReference type="GO" id="GO:0000423">
    <property type="term" value="P:mitophagy"/>
    <property type="evidence" value="ECO:0007669"/>
    <property type="project" value="UniProtKB-ARBA"/>
</dbReference>
<dbReference type="PIRSF" id="PIRSF037880">
    <property type="entry name" value="Parkin"/>
    <property type="match status" value="1"/>
</dbReference>
<comment type="function">
    <text evidence="19">Functions within a multiprotein E3 ubiquitin ligase complex, catalyzing the covalent attachment of ubiquitin moieties onto substrate proteins.</text>
</comment>
<dbReference type="InterPro" id="IPR047534">
    <property type="entry name" value="BRcat_RBR_parkin"/>
</dbReference>
<feature type="active site" evidence="20">
    <location>
        <position position="426"/>
    </location>
</feature>
<comment type="similarity">
    <text evidence="17 19">Belongs to the RBR family. Parkin subfamily.</text>
</comment>
<evidence type="ECO:0000313" key="24">
    <source>
        <dbReference type="EnsemblMetazoa" id="MESCA012664-PA"/>
    </source>
</evidence>
<keyword evidence="13 19" id="KW-0862">Zinc</keyword>
<dbReference type="SMART" id="SM00213">
    <property type="entry name" value="UBQ"/>
    <property type="match status" value="1"/>
</dbReference>
<evidence type="ECO:0000256" key="2">
    <source>
        <dbReference type="ARBA" id="ARBA00004173"/>
    </source>
</evidence>
<dbReference type="GO" id="GO:0005829">
    <property type="term" value="C:cytosol"/>
    <property type="evidence" value="ECO:0007669"/>
    <property type="project" value="UniProtKB-SubCell"/>
</dbReference>
<dbReference type="UniPathway" id="UPA00143"/>
<dbReference type="Gene3D" id="2.20.25.20">
    <property type="match status" value="1"/>
</dbReference>
<keyword evidence="14 19" id="KW-0832">Ubl conjugation</keyword>
<evidence type="ECO:0000256" key="4">
    <source>
        <dbReference type="ARBA" id="ARBA00004906"/>
    </source>
</evidence>
<organism evidence="24 25">
    <name type="scientific">Megaselia scalaris</name>
    <name type="common">Humpbacked fly</name>
    <name type="synonym">Phora scalaris</name>
    <dbReference type="NCBI Taxonomy" id="36166"/>
    <lineage>
        <taxon>Eukaryota</taxon>
        <taxon>Metazoa</taxon>
        <taxon>Ecdysozoa</taxon>
        <taxon>Arthropoda</taxon>
        <taxon>Hexapoda</taxon>
        <taxon>Insecta</taxon>
        <taxon>Pterygota</taxon>
        <taxon>Neoptera</taxon>
        <taxon>Endopterygota</taxon>
        <taxon>Diptera</taxon>
        <taxon>Brachycera</taxon>
        <taxon>Muscomorpha</taxon>
        <taxon>Platypezoidea</taxon>
        <taxon>Phoridae</taxon>
        <taxon>Megaseliini</taxon>
        <taxon>Megaselia</taxon>
    </lineage>
</organism>
<dbReference type="FunFam" id="1.20.120.1750:FF:000009">
    <property type="entry name" value="E3 ubiquitin-protein ligase parkin"/>
    <property type="match status" value="1"/>
</dbReference>
<dbReference type="Gene3D" id="1.20.120.1750">
    <property type="match status" value="1"/>
</dbReference>
<reference evidence="25" key="1">
    <citation type="submission" date="2013-02" db="EMBL/GenBank/DDBJ databases">
        <authorList>
            <person name="Hughes D."/>
        </authorList>
    </citation>
    <scope>NUCLEOTIDE SEQUENCE</scope>
    <source>
        <strain>Durham</strain>
        <strain evidence="25">NC isolate 2 -- Noor lab</strain>
    </source>
</reference>
<keyword evidence="21" id="KW-0732">Signal</keyword>
<dbReference type="Pfam" id="PF17976">
    <property type="entry name" value="zf-RING_12"/>
    <property type="match status" value="1"/>
</dbReference>
<dbReference type="InterPro" id="IPR031127">
    <property type="entry name" value="E3_UB_ligase_RBR"/>
</dbReference>
<keyword evidence="9 19" id="KW-0479">Metal-binding</keyword>
<dbReference type="CDD" id="cd21382">
    <property type="entry name" value="RING0_parkin"/>
    <property type="match status" value="1"/>
</dbReference>
<evidence type="ECO:0000256" key="3">
    <source>
        <dbReference type="ARBA" id="ARBA00004514"/>
    </source>
</evidence>
<dbReference type="SUPFAM" id="SSF57850">
    <property type="entry name" value="RING/U-box"/>
    <property type="match status" value="2"/>
</dbReference>
<evidence type="ECO:0000259" key="22">
    <source>
        <dbReference type="PROSITE" id="PS50053"/>
    </source>
</evidence>
<evidence type="ECO:0000256" key="20">
    <source>
        <dbReference type="PIRSR" id="PIRSR037880-1"/>
    </source>
</evidence>
<dbReference type="GO" id="GO:0061630">
    <property type="term" value="F:ubiquitin protein ligase activity"/>
    <property type="evidence" value="ECO:0007669"/>
    <property type="project" value="UniProtKB-EC"/>
</dbReference>
<dbReference type="SMART" id="SM00647">
    <property type="entry name" value="IBR"/>
    <property type="match status" value="2"/>
</dbReference>
<keyword evidence="25" id="KW-1185">Reference proteome</keyword>
<evidence type="ECO:0000256" key="5">
    <source>
        <dbReference type="ARBA" id="ARBA00012251"/>
    </source>
</evidence>
<reference evidence="24" key="2">
    <citation type="submission" date="2015-06" db="UniProtKB">
        <authorList>
            <consortium name="EnsemblMetazoa"/>
        </authorList>
    </citation>
    <scope>IDENTIFICATION</scope>
</reference>
<comment type="pathway">
    <text evidence="4 19">Protein modification; protein ubiquitination.</text>
</comment>
<comment type="catalytic activity">
    <reaction evidence="1 19">
        <text>[E2 ubiquitin-conjugating enzyme]-S-ubiquitinyl-L-cysteine + [acceptor protein]-L-lysine = [E2 ubiquitin-conjugating enzyme]-L-cysteine + [acceptor protein]-N(6)-ubiquitinyl-L-lysine.</text>
        <dbReference type="EC" id="2.3.2.31"/>
    </reaction>
</comment>
<evidence type="ECO:0000256" key="21">
    <source>
        <dbReference type="SAM" id="SignalP"/>
    </source>
</evidence>
<dbReference type="InterPro" id="IPR002867">
    <property type="entry name" value="IBR_dom"/>
</dbReference>
<comment type="subcellular location">
    <subcellularLocation>
        <location evidence="3">Cytoplasm</location>
        <location evidence="3">Cytosol</location>
    </subcellularLocation>
    <subcellularLocation>
        <location evidence="2 19">Mitochondrion</location>
    </subcellularLocation>
</comment>
<dbReference type="CDD" id="cd20357">
    <property type="entry name" value="Rcat_RBR_parkin"/>
    <property type="match status" value="1"/>
</dbReference>
<evidence type="ECO:0000256" key="19">
    <source>
        <dbReference type="PIRNR" id="PIRNR037880"/>
    </source>
</evidence>
<evidence type="ECO:0000313" key="25">
    <source>
        <dbReference type="Proteomes" id="UP000015102"/>
    </source>
</evidence>
<dbReference type="GO" id="GO:0022603">
    <property type="term" value="P:regulation of anatomical structure morphogenesis"/>
    <property type="evidence" value="ECO:0007669"/>
    <property type="project" value="UniProtKB-ARBA"/>
</dbReference>
<dbReference type="InterPro" id="IPR013083">
    <property type="entry name" value="Znf_RING/FYVE/PHD"/>
</dbReference>
<dbReference type="OMA" id="DPKWDIK"/>
<dbReference type="InterPro" id="IPR041170">
    <property type="entry name" value="Znf-RING_14"/>
</dbReference>
<dbReference type="InterPro" id="IPR003977">
    <property type="entry name" value="Parkin"/>
</dbReference>
<sequence>MEFIFEFFRSFLNAMLALLSFGKKTVKNTLNINVKTNDQVLNIELQKSRNLKKSLLLLGITVEEIKIIFAGKELTDSTTIAECDLGNMSFLHAIKPRRNVQGQGISTLTKKEDQPSKPLCETLPDLKLVNMRKAHFFVYCQCKKLCKGKLRVRCFKCKSGAFTVYKDPECWDDVLKPQRIHGLCEGNEESPCTGNDNGLPYAEFYFKCAEHSLGMEDDFAAPLKLIRINEQNVPCLACMDVSETILVFPCELRHVTCLDCFLQYCRSRLLERQFMPHPDIGYTLQCPTGCPDSFIDEIHHFKLLTPEEYDRYQMYATEEYVLQAGGVLCPRPDCGMGLLIEPDCKKVVCQNGCGFVFCRDCLQGYHIGECNPEVNQIDTTRSCEYSVNPNNAAEARWEDVSTAVTIKVSTKPCPKCRTPTERDGGCMHMVCTRSGCDFEWCWICQTEWTRDCMGAHWFG</sequence>
<keyword evidence="7" id="KW-0597">Phosphoprotein</keyword>